<organism evidence="3 4">
    <name type="scientific">Pseudodonghicola xiamenensis</name>
    <dbReference type="NCBI Taxonomy" id="337702"/>
    <lineage>
        <taxon>Bacteria</taxon>
        <taxon>Pseudomonadati</taxon>
        <taxon>Pseudomonadota</taxon>
        <taxon>Alphaproteobacteria</taxon>
        <taxon>Rhodobacterales</taxon>
        <taxon>Paracoccaceae</taxon>
        <taxon>Pseudodonghicola</taxon>
    </lineage>
</organism>
<dbReference type="Pfam" id="PF17963">
    <property type="entry name" value="Big_9"/>
    <property type="match status" value="1"/>
</dbReference>
<feature type="compositionally biased region" description="Basic and acidic residues" evidence="1">
    <location>
        <begin position="69"/>
        <end position="79"/>
    </location>
</feature>
<dbReference type="EMBL" id="BNAP01000002">
    <property type="protein sequence ID" value="GHG83475.1"/>
    <property type="molecule type" value="Genomic_DNA"/>
</dbReference>
<evidence type="ECO:0000259" key="2">
    <source>
        <dbReference type="Pfam" id="PF13403"/>
    </source>
</evidence>
<accession>A0A8J3H616</accession>
<protein>
    <recommendedName>
        <fullName evidence="2">Hedgehog/Intein (Hint) domain-containing protein</fullName>
    </recommendedName>
</protein>
<feature type="domain" description="Hedgehog/Intein (Hint)" evidence="2">
    <location>
        <begin position="320"/>
        <end position="459"/>
    </location>
</feature>
<dbReference type="Gene3D" id="2.170.16.10">
    <property type="entry name" value="Hedgehog/Intein (Hint) domain"/>
    <property type="match status" value="1"/>
</dbReference>
<evidence type="ECO:0000313" key="4">
    <source>
        <dbReference type="Proteomes" id="UP000611500"/>
    </source>
</evidence>
<feature type="region of interest" description="Disordered" evidence="1">
    <location>
        <begin position="58"/>
        <end position="79"/>
    </location>
</feature>
<feature type="compositionally biased region" description="Polar residues" evidence="1">
    <location>
        <begin position="58"/>
        <end position="68"/>
    </location>
</feature>
<name>A0A8J3H616_9RHOB</name>
<reference evidence="3" key="2">
    <citation type="submission" date="2020-09" db="EMBL/GenBank/DDBJ databases">
        <authorList>
            <person name="Sun Q."/>
            <person name="Zhou Y."/>
        </authorList>
    </citation>
    <scope>NUCLEOTIDE SEQUENCE</scope>
    <source>
        <strain evidence="3">CGMCC 1.7081</strain>
    </source>
</reference>
<dbReference type="InterPro" id="IPR028992">
    <property type="entry name" value="Hedgehog/Intein_dom"/>
</dbReference>
<dbReference type="InterPro" id="IPR036844">
    <property type="entry name" value="Hint_dom_sf"/>
</dbReference>
<dbReference type="Pfam" id="PF13403">
    <property type="entry name" value="Hint_2"/>
    <property type="match status" value="1"/>
</dbReference>
<evidence type="ECO:0000313" key="3">
    <source>
        <dbReference type="EMBL" id="GHG83475.1"/>
    </source>
</evidence>
<gene>
    <name evidence="3" type="ORF">GCM10010961_08890</name>
</gene>
<comment type="caution">
    <text evidence="3">The sequence shown here is derived from an EMBL/GenBank/DDBJ whole genome shotgun (WGS) entry which is preliminary data.</text>
</comment>
<dbReference type="Proteomes" id="UP000611500">
    <property type="component" value="Unassembled WGS sequence"/>
</dbReference>
<dbReference type="InterPro" id="IPR049804">
    <property type="entry name" value="Choice_anch_L"/>
</dbReference>
<dbReference type="GO" id="GO:0016539">
    <property type="term" value="P:intein-mediated protein splicing"/>
    <property type="evidence" value="ECO:0007669"/>
    <property type="project" value="InterPro"/>
</dbReference>
<dbReference type="InterPro" id="IPR006141">
    <property type="entry name" value="Intein_N"/>
</dbReference>
<sequence length="507" mass="53853">MDMAEAMFGSGIEIKSASYTGSNSASGIYSDGDAVAPNLTPSDTGVILSTGKATDITNSWGSANQSDRTTTEFRTPGDSDLSHLAGQQTYDAAVFEAEFVPDGDTLTMQVVFSSEEYLEYVNSGFNDAVGIWVNGVKAELTVGTGDITIDNINNESNSNLYLDNPVSSDPYNTEMDGLTVTLTLKAPVNAGEVNSIKIGIADAGDAKYDSNLLIAGDSIQCALIAGDDVITVEGDSGTFDLLANDVSYTGATLTITKINGQDVVAGQTITLPSGEDVTLNADGTVTIHPDGDDETNTFTYEVTDSDGNTDTAFVKMTTVPCLVAGTLVATPEGLVAVEELQPGDLVMTRDDGAQPLRWVGRATRAAEGRDAPVVIEAGTLGEHDQVELSQNHRVLLRSARAELLFGENEVLVKAKDLLNDKTVRLRRDGSAVTYVHLLFDRHQIIRGNGLESESYHPGDETLASFDPDTRDELLRLMPEVAEHGAQAYGPAARMSLKGYESRAVLSD</sequence>
<dbReference type="SUPFAM" id="SSF51294">
    <property type="entry name" value="Hedgehog/intein (Hint) domain"/>
    <property type="match status" value="1"/>
</dbReference>
<dbReference type="PROSITE" id="PS50817">
    <property type="entry name" value="INTEIN_N_TER"/>
    <property type="match status" value="1"/>
</dbReference>
<dbReference type="AlphaFoldDB" id="A0A8J3H616"/>
<evidence type="ECO:0000256" key="1">
    <source>
        <dbReference type="SAM" id="MobiDB-lite"/>
    </source>
</evidence>
<keyword evidence="4" id="KW-1185">Reference proteome</keyword>
<reference evidence="3" key="1">
    <citation type="journal article" date="2014" name="Int. J. Syst. Evol. Microbiol.">
        <title>Complete genome sequence of Corynebacterium casei LMG S-19264T (=DSM 44701T), isolated from a smear-ripened cheese.</title>
        <authorList>
            <consortium name="US DOE Joint Genome Institute (JGI-PGF)"/>
            <person name="Walter F."/>
            <person name="Albersmeier A."/>
            <person name="Kalinowski J."/>
            <person name="Ruckert C."/>
        </authorList>
    </citation>
    <scope>NUCLEOTIDE SEQUENCE</scope>
    <source>
        <strain evidence="3">CGMCC 1.7081</strain>
    </source>
</reference>
<dbReference type="NCBIfam" id="NF038133">
    <property type="entry name" value="choice_anch_L"/>
    <property type="match status" value="1"/>
</dbReference>
<proteinExistence type="predicted"/>